<gene>
    <name evidence="2" type="ORF">A3I45_04090</name>
</gene>
<dbReference type="PANTHER" id="PTHR43591">
    <property type="entry name" value="METHYLTRANSFERASE"/>
    <property type="match status" value="1"/>
</dbReference>
<dbReference type="PANTHER" id="PTHR43591:SF24">
    <property type="entry name" value="2-METHOXY-6-POLYPRENYL-1,4-BENZOQUINOL METHYLASE, MITOCHONDRIAL"/>
    <property type="match status" value="1"/>
</dbReference>
<comment type="caution">
    <text evidence="2">The sequence shown here is derived from an EMBL/GenBank/DDBJ whole genome shotgun (WGS) entry which is preliminary data.</text>
</comment>
<proteinExistence type="predicted"/>
<dbReference type="EMBL" id="MGET01000025">
    <property type="protein sequence ID" value="OGL89767.1"/>
    <property type="molecule type" value="Genomic_DNA"/>
</dbReference>
<dbReference type="CDD" id="cd02440">
    <property type="entry name" value="AdoMet_MTases"/>
    <property type="match status" value="1"/>
</dbReference>
<dbReference type="Gene3D" id="3.40.50.150">
    <property type="entry name" value="Vaccinia Virus protein VP39"/>
    <property type="match status" value="1"/>
</dbReference>
<dbReference type="AlphaFoldDB" id="A0A1F7VIH3"/>
<dbReference type="InterPro" id="IPR029063">
    <property type="entry name" value="SAM-dependent_MTases_sf"/>
</dbReference>
<evidence type="ECO:0000313" key="3">
    <source>
        <dbReference type="Proteomes" id="UP000177574"/>
    </source>
</evidence>
<protein>
    <recommendedName>
        <fullName evidence="1">Methyltransferase type 11 domain-containing protein</fullName>
    </recommendedName>
</protein>
<dbReference type="Proteomes" id="UP000177574">
    <property type="component" value="Unassembled WGS sequence"/>
</dbReference>
<name>A0A1F7VIH3_9BACT</name>
<dbReference type="GO" id="GO:0008757">
    <property type="term" value="F:S-adenosylmethionine-dependent methyltransferase activity"/>
    <property type="evidence" value="ECO:0007669"/>
    <property type="project" value="InterPro"/>
</dbReference>
<accession>A0A1F7VIH3</accession>
<sequence>MNLPTVQPDLQLHTATVAATERYTKTWHTLSDSSYWPLKMFVALHLWLWHLDAFKKDEDPVPLFVQAFDRATALLEFARDSGVCGGQFPPHNDLALNEHNFESRVSGLFCDAWVQMTDDIYFDEAYAFTKERFEKSGVNPEEFFGGKTVLDAGCGSGKFSAALAKFGAAKVIGLDIGEKGLAFAREQAKKVSYGDRLEYRCGSLLDIPLPDASVDMVWSNGVIHHTLGYEQCIAEFSRVLKPGGRLFLYVNGRFGLLELLQDTLRKTNVEIPRELFLHYVMSLGNNSGRVYWLMDCLYSPYEWKSKAEVVALLEKHGFADIKQLIRGVSIDQIEQVTMGLPYAEIKYGEAQLKFLAMRI</sequence>
<dbReference type="Pfam" id="PF08241">
    <property type="entry name" value="Methyltransf_11"/>
    <property type="match status" value="1"/>
</dbReference>
<evidence type="ECO:0000313" key="2">
    <source>
        <dbReference type="EMBL" id="OGL89767.1"/>
    </source>
</evidence>
<organism evidence="2 3">
    <name type="scientific">Candidatus Uhrbacteria bacterium RIFCSPLOWO2_02_FULL_53_10</name>
    <dbReference type="NCBI Taxonomy" id="1802411"/>
    <lineage>
        <taxon>Bacteria</taxon>
        <taxon>Candidatus Uhriibacteriota</taxon>
    </lineage>
</organism>
<feature type="domain" description="Methyltransferase type 11" evidence="1">
    <location>
        <begin position="150"/>
        <end position="248"/>
    </location>
</feature>
<dbReference type="SUPFAM" id="SSF53335">
    <property type="entry name" value="S-adenosyl-L-methionine-dependent methyltransferases"/>
    <property type="match status" value="1"/>
</dbReference>
<evidence type="ECO:0000259" key="1">
    <source>
        <dbReference type="Pfam" id="PF08241"/>
    </source>
</evidence>
<reference evidence="2 3" key="1">
    <citation type="journal article" date="2016" name="Nat. Commun.">
        <title>Thousands of microbial genomes shed light on interconnected biogeochemical processes in an aquifer system.</title>
        <authorList>
            <person name="Anantharaman K."/>
            <person name="Brown C.T."/>
            <person name="Hug L.A."/>
            <person name="Sharon I."/>
            <person name="Castelle C.J."/>
            <person name="Probst A.J."/>
            <person name="Thomas B.C."/>
            <person name="Singh A."/>
            <person name="Wilkins M.J."/>
            <person name="Karaoz U."/>
            <person name="Brodie E.L."/>
            <person name="Williams K.H."/>
            <person name="Hubbard S.S."/>
            <person name="Banfield J.F."/>
        </authorList>
    </citation>
    <scope>NUCLEOTIDE SEQUENCE [LARGE SCALE GENOMIC DNA]</scope>
</reference>
<dbReference type="InterPro" id="IPR013216">
    <property type="entry name" value="Methyltransf_11"/>
</dbReference>